<evidence type="ECO:0000256" key="6">
    <source>
        <dbReference type="ARBA" id="ARBA00023316"/>
    </source>
</evidence>
<evidence type="ECO:0000256" key="4">
    <source>
        <dbReference type="ARBA" id="ARBA00022984"/>
    </source>
</evidence>
<evidence type="ECO:0000259" key="10">
    <source>
        <dbReference type="Pfam" id="PF02875"/>
    </source>
</evidence>
<evidence type="ECO:0000256" key="3">
    <source>
        <dbReference type="ARBA" id="ARBA00022960"/>
    </source>
</evidence>
<dbReference type="NCBIfam" id="TIGR01085">
    <property type="entry name" value="murE"/>
    <property type="match status" value="1"/>
</dbReference>
<keyword evidence="4 7" id="KW-0573">Peptidoglycan synthesis</keyword>
<dbReference type="AlphaFoldDB" id="A0A518BIB8"/>
<evidence type="ECO:0000256" key="7">
    <source>
        <dbReference type="HAMAP-Rule" id="MF_00208"/>
    </source>
</evidence>
<feature type="binding site" evidence="7">
    <location>
        <position position="197"/>
    </location>
    <ligand>
        <name>UDP-N-acetyl-alpha-D-muramoyl-L-alanyl-D-glutamate</name>
        <dbReference type="ChEBI" id="CHEBI:83900"/>
    </ligand>
</feature>
<feature type="binding site" evidence="7">
    <location>
        <position position="195"/>
    </location>
    <ligand>
        <name>UDP-N-acetyl-alpha-D-muramoyl-L-alanyl-D-glutamate</name>
        <dbReference type="ChEBI" id="CHEBI:83900"/>
    </ligand>
</feature>
<dbReference type="InterPro" id="IPR036565">
    <property type="entry name" value="Mur-like_cat_sf"/>
</dbReference>
<dbReference type="GO" id="GO:0008360">
    <property type="term" value="P:regulation of cell shape"/>
    <property type="evidence" value="ECO:0007669"/>
    <property type="project" value="UniProtKB-KW"/>
</dbReference>
<accession>A0A518BIB8</accession>
<gene>
    <name evidence="7 12" type="primary">murE</name>
    <name evidence="12" type="ORF">Pla133_17800</name>
</gene>
<keyword evidence="2 7" id="KW-0132">Cell division</keyword>
<feature type="binding site" evidence="7">
    <location>
        <position position="30"/>
    </location>
    <ligand>
        <name>UDP-N-acetyl-alpha-D-muramoyl-L-alanyl-D-glutamate</name>
        <dbReference type="ChEBI" id="CHEBI:83900"/>
    </ligand>
</feature>
<comment type="subcellular location">
    <subcellularLocation>
        <location evidence="7 8">Cytoplasm</location>
    </subcellularLocation>
</comment>
<dbReference type="SUPFAM" id="SSF53244">
    <property type="entry name" value="MurD-like peptide ligases, peptide-binding domain"/>
    <property type="match status" value="1"/>
</dbReference>
<dbReference type="GO" id="GO:0051301">
    <property type="term" value="P:cell division"/>
    <property type="evidence" value="ECO:0007669"/>
    <property type="project" value="UniProtKB-KW"/>
</dbReference>
<feature type="domain" description="Mur ligase N-terminal catalytic" evidence="9">
    <location>
        <begin position="26"/>
        <end position="72"/>
    </location>
</feature>
<evidence type="ECO:0000256" key="1">
    <source>
        <dbReference type="ARBA" id="ARBA00005898"/>
    </source>
</evidence>
<dbReference type="HAMAP" id="MF_00208">
    <property type="entry name" value="MurE"/>
    <property type="match status" value="1"/>
</dbReference>
<feature type="binding site" evidence="7">
    <location>
        <position position="32"/>
    </location>
    <ligand>
        <name>UDP-N-acetyl-alpha-D-muramoyl-L-alanyl-D-glutamate</name>
        <dbReference type="ChEBI" id="CHEBI:83900"/>
    </ligand>
</feature>
<dbReference type="GO" id="GO:0008765">
    <property type="term" value="F:UDP-N-acetylmuramoylalanyl-D-glutamate-2,6-diaminopimelate ligase activity"/>
    <property type="evidence" value="ECO:0007669"/>
    <property type="project" value="UniProtKB-UniRule"/>
</dbReference>
<comment type="caution">
    <text evidence="7">Lacks conserved residue(s) required for the propagation of feature annotation.</text>
</comment>
<dbReference type="Gene3D" id="3.40.1390.10">
    <property type="entry name" value="MurE/MurF, N-terminal domain"/>
    <property type="match status" value="1"/>
</dbReference>
<evidence type="ECO:0000313" key="12">
    <source>
        <dbReference type="EMBL" id="QDU66704.1"/>
    </source>
</evidence>
<dbReference type="SUPFAM" id="SSF63418">
    <property type="entry name" value="MurE/MurF N-terminal domain"/>
    <property type="match status" value="1"/>
</dbReference>
<evidence type="ECO:0000256" key="5">
    <source>
        <dbReference type="ARBA" id="ARBA00023306"/>
    </source>
</evidence>
<evidence type="ECO:0000259" key="11">
    <source>
        <dbReference type="Pfam" id="PF08245"/>
    </source>
</evidence>
<dbReference type="NCBIfam" id="NF001126">
    <property type="entry name" value="PRK00139.1-4"/>
    <property type="match status" value="1"/>
</dbReference>
<feature type="binding site" evidence="7">
    <location>
        <position position="485"/>
    </location>
    <ligand>
        <name>meso-2,6-diaminopimelate</name>
        <dbReference type="ChEBI" id="CHEBI:57791"/>
    </ligand>
</feature>
<dbReference type="GO" id="GO:0000287">
    <property type="term" value="F:magnesium ion binding"/>
    <property type="evidence" value="ECO:0007669"/>
    <property type="project" value="UniProtKB-UniRule"/>
</dbReference>
<dbReference type="GO" id="GO:0005737">
    <property type="term" value="C:cytoplasm"/>
    <property type="evidence" value="ECO:0007669"/>
    <property type="project" value="UniProtKB-SubCell"/>
</dbReference>
<dbReference type="UniPathway" id="UPA00219"/>
<dbReference type="InterPro" id="IPR005761">
    <property type="entry name" value="UDP-N-AcMur-Glu-dNH2Pim_ligase"/>
</dbReference>
<comment type="PTM">
    <text evidence="7">Carboxylation is probably crucial for Mg(2+) binding and, consequently, for the gamma-phosphate positioning of ATP.</text>
</comment>
<keyword evidence="7" id="KW-0460">Magnesium</keyword>
<dbReference type="InterPro" id="IPR013221">
    <property type="entry name" value="Mur_ligase_cen"/>
</dbReference>
<feature type="binding site" evidence="7">
    <location>
        <begin position="119"/>
        <end position="125"/>
    </location>
    <ligand>
        <name>ATP</name>
        <dbReference type="ChEBI" id="CHEBI:30616"/>
    </ligand>
</feature>
<dbReference type="PANTHER" id="PTHR23135:SF4">
    <property type="entry name" value="UDP-N-ACETYLMURAMOYL-L-ALANYL-D-GLUTAMATE--2,6-DIAMINOPIMELATE LIGASE MURE HOMOLOG, CHLOROPLASTIC"/>
    <property type="match status" value="1"/>
</dbReference>
<dbReference type="RefSeq" id="WP_419195437.1">
    <property type="nucleotide sequence ID" value="NZ_CP036287.1"/>
</dbReference>
<feature type="short sequence motif" description="Meso-diaminopimelate recognition motif" evidence="7">
    <location>
        <begin position="433"/>
        <end position="436"/>
    </location>
</feature>
<protein>
    <recommendedName>
        <fullName evidence="7">UDP-N-acetylmuramoyl-L-alanyl-D-glutamate--2,6-diaminopimelate ligase</fullName>
        <ecNumber evidence="7">6.3.2.13</ecNumber>
    </recommendedName>
    <alternativeName>
        <fullName evidence="7">Meso-A2pm-adding enzyme</fullName>
    </alternativeName>
    <alternativeName>
        <fullName evidence="7">Meso-diaminopimelate-adding enzyme</fullName>
    </alternativeName>
    <alternativeName>
        <fullName evidence="7">UDP-MurNAc-L-Ala-D-Glu:meso-diaminopimelate ligase</fullName>
    </alternativeName>
    <alternativeName>
        <fullName evidence="7">UDP-MurNAc-tripeptide synthetase</fullName>
    </alternativeName>
    <alternativeName>
        <fullName evidence="7">UDP-N-acetylmuramyl-tripeptide synthetase</fullName>
    </alternativeName>
</protein>
<dbReference type="Gene3D" id="3.40.1190.10">
    <property type="entry name" value="Mur-like, catalytic domain"/>
    <property type="match status" value="1"/>
</dbReference>
<reference evidence="12 13" key="1">
    <citation type="submission" date="2019-02" db="EMBL/GenBank/DDBJ databases">
        <title>Deep-cultivation of Planctomycetes and their phenomic and genomic characterization uncovers novel biology.</title>
        <authorList>
            <person name="Wiegand S."/>
            <person name="Jogler M."/>
            <person name="Boedeker C."/>
            <person name="Pinto D."/>
            <person name="Vollmers J."/>
            <person name="Rivas-Marin E."/>
            <person name="Kohn T."/>
            <person name="Peeters S.H."/>
            <person name="Heuer A."/>
            <person name="Rast P."/>
            <person name="Oberbeckmann S."/>
            <person name="Bunk B."/>
            <person name="Jeske O."/>
            <person name="Meyerdierks A."/>
            <person name="Storesund J.E."/>
            <person name="Kallscheuer N."/>
            <person name="Luecker S."/>
            <person name="Lage O.M."/>
            <person name="Pohl T."/>
            <person name="Merkel B.J."/>
            <person name="Hornburger P."/>
            <person name="Mueller R.-W."/>
            <person name="Bruemmer F."/>
            <person name="Labrenz M."/>
            <person name="Spormann A.M."/>
            <person name="Op den Camp H."/>
            <person name="Overmann J."/>
            <person name="Amann R."/>
            <person name="Jetten M.S.M."/>
            <person name="Mascher T."/>
            <person name="Medema M.H."/>
            <person name="Devos D.P."/>
            <person name="Kaster A.-K."/>
            <person name="Ovreas L."/>
            <person name="Rohde M."/>
            <person name="Galperin M.Y."/>
            <person name="Jogler C."/>
        </authorList>
    </citation>
    <scope>NUCLEOTIDE SEQUENCE [LARGE SCALE GENOMIC DNA]</scope>
    <source>
        <strain evidence="12 13">Pla133</strain>
    </source>
</reference>
<dbReference type="EMBL" id="CP036287">
    <property type="protein sequence ID" value="QDU66704.1"/>
    <property type="molecule type" value="Genomic_DNA"/>
</dbReference>
<feature type="binding site" evidence="7">
    <location>
        <position position="409"/>
    </location>
    <ligand>
        <name>meso-2,6-diaminopimelate</name>
        <dbReference type="ChEBI" id="CHEBI:57791"/>
    </ligand>
</feature>
<dbReference type="Pfam" id="PF02875">
    <property type="entry name" value="Mur_ligase_C"/>
    <property type="match status" value="1"/>
</dbReference>
<keyword evidence="7" id="KW-0067">ATP-binding</keyword>
<keyword evidence="6 7" id="KW-0961">Cell wall biogenesis/degradation</keyword>
<evidence type="ECO:0000259" key="9">
    <source>
        <dbReference type="Pfam" id="PF01225"/>
    </source>
</evidence>
<dbReference type="Pfam" id="PF01225">
    <property type="entry name" value="Mur_ligase"/>
    <property type="match status" value="1"/>
</dbReference>
<comment type="catalytic activity">
    <reaction evidence="7">
        <text>UDP-N-acetyl-alpha-D-muramoyl-L-alanyl-D-glutamate + meso-2,6-diaminopimelate + ATP = UDP-N-acetyl-alpha-D-muramoyl-L-alanyl-gamma-D-glutamyl-meso-2,6-diaminopimelate + ADP + phosphate + H(+)</text>
        <dbReference type="Rhea" id="RHEA:23676"/>
        <dbReference type="ChEBI" id="CHEBI:15378"/>
        <dbReference type="ChEBI" id="CHEBI:30616"/>
        <dbReference type="ChEBI" id="CHEBI:43474"/>
        <dbReference type="ChEBI" id="CHEBI:57791"/>
        <dbReference type="ChEBI" id="CHEBI:83900"/>
        <dbReference type="ChEBI" id="CHEBI:83905"/>
        <dbReference type="ChEBI" id="CHEBI:456216"/>
        <dbReference type="EC" id="6.3.2.13"/>
    </reaction>
</comment>
<organism evidence="12 13">
    <name type="scientific">Engelhardtia mirabilis</name>
    <dbReference type="NCBI Taxonomy" id="2528011"/>
    <lineage>
        <taxon>Bacteria</taxon>
        <taxon>Pseudomonadati</taxon>
        <taxon>Planctomycetota</taxon>
        <taxon>Planctomycetia</taxon>
        <taxon>Planctomycetia incertae sedis</taxon>
        <taxon>Engelhardtia</taxon>
    </lineage>
</organism>
<feature type="domain" description="Mur ligase central" evidence="11">
    <location>
        <begin position="117"/>
        <end position="322"/>
    </location>
</feature>
<feature type="domain" description="Mur ligase C-terminal" evidence="10">
    <location>
        <begin position="355"/>
        <end position="487"/>
    </location>
</feature>
<comment type="function">
    <text evidence="7">Catalyzes the addition of meso-diaminopimelic acid to the nucleotide precursor UDP-N-acetylmuramoyl-L-alanyl-D-glutamate (UMAG) in the biosynthesis of bacterial cell-wall peptidoglycan.</text>
</comment>
<keyword evidence="7 12" id="KW-0436">Ligase</keyword>
<feature type="modified residue" description="N6-carboxylysine" evidence="7">
    <location>
        <position position="229"/>
    </location>
</feature>
<dbReference type="PANTHER" id="PTHR23135">
    <property type="entry name" value="MUR LIGASE FAMILY MEMBER"/>
    <property type="match status" value="1"/>
</dbReference>
<dbReference type="Gene3D" id="3.90.190.20">
    <property type="entry name" value="Mur ligase, C-terminal domain"/>
    <property type="match status" value="1"/>
</dbReference>
<feature type="binding site" evidence="7">
    <location>
        <position position="189"/>
    </location>
    <ligand>
        <name>UDP-N-acetyl-alpha-D-muramoyl-L-alanyl-D-glutamate</name>
        <dbReference type="ChEBI" id="CHEBI:83900"/>
    </ligand>
</feature>
<dbReference type="InterPro" id="IPR035911">
    <property type="entry name" value="MurE/MurF_N"/>
</dbReference>
<dbReference type="Pfam" id="PF08245">
    <property type="entry name" value="Mur_ligase_M"/>
    <property type="match status" value="1"/>
</dbReference>
<sequence>MVNLGHLVRDFGGRAVGLDGPGPDVTDVRLDSRQVTAGDLFAALPGAAADGLSFAGQAVANGAVALLAPEDAGAHLASVPDLRGVPVWLHGEARRAVGEAAARVHGDPSAKLDVIAVTGTNGKTTVAWLATQLLRAAGRRPAFVGTVGHELSAGTLAPTRNTTPDACDLQRLLAAHLAAGGDCVALEASSHALVQDRLAGLHLDVAIFTNLTRDHLDYHGDMASYAAAKRRLFESLPEGGTAIVPATGEYAEFMARAAAERGARVITYGMGSRADLRATRLVVSPEGSTFAIAGMGIPTSSDLVTVSGRHNVENALAAFAAVLVTGASPDALRSGLRSCDPTASHDRISLSLPPGRLERVSAPGHPFRVLVDYAHTPDALRAVLTALREELDAAGEGRLICVFGCGGNRDRGKRAPMGSVVGELSDVAVLTSDNPRGETPEAIIDEVLEGLVGAQTELLVEVDRRDAIERAIGLARPCDAVLIAGKGHEDYQILPTGRIEFDDRAVAREVLG</sequence>
<feature type="binding site" evidence="7">
    <location>
        <begin position="162"/>
        <end position="163"/>
    </location>
    <ligand>
        <name>UDP-N-acetyl-alpha-D-muramoyl-L-alanyl-D-glutamate</name>
        <dbReference type="ChEBI" id="CHEBI:83900"/>
    </ligand>
</feature>
<dbReference type="InterPro" id="IPR036615">
    <property type="entry name" value="Mur_ligase_C_dom_sf"/>
</dbReference>
<dbReference type="InterPro" id="IPR004101">
    <property type="entry name" value="Mur_ligase_C"/>
</dbReference>
<feature type="binding site" evidence="7">
    <location>
        <begin position="433"/>
        <end position="436"/>
    </location>
    <ligand>
        <name>meso-2,6-diaminopimelate</name>
        <dbReference type="ChEBI" id="CHEBI:57791"/>
    </ligand>
</feature>
<keyword evidence="7" id="KW-0547">Nucleotide-binding</keyword>
<keyword evidence="3 7" id="KW-0133">Cell shape</keyword>
<evidence type="ECO:0000313" key="13">
    <source>
        <dbReference type="Proteomes" id="UP000316921"/>
    </source>
</evidence>
<dbReference type="KEGG" id="pbap:Pla133_17800"/>
<dbReference type="InterPro" id="IPR000713">
    <property type="entry name" value="Mur_ligase_N"/>
</dbReference>
<name>A0A518BIB8_9BACT</name>
<dbReference type="GO" id="GO:0005524">
    <property type="term" value="F:ATP binding"/>
    <property type="evidence" value="ECO:0007669"/>
    <property type="project" value="UniProtKB-UniRule"/>
</dbReference>
<comment type="pathway">
    <text evidence="7 8">Cell wall biogenesis; peptidoglycan biosynthesis.</text>
</comment>
<dbReference type="Proteomes" id="UP000316921">
    <property type="component" value="Chromosome"/>
</dbReference>
<keyword evidence="13" id="KW-1185">Reference proteome</keyword>
<comment type="cofactor">
    <cofactor evidence="7">
        <name>Mg(2+)</name>
        <dbReference type="ChEBI" id="CHEBI:18420"/>
    </cofactor>
</comment>
<proteinExistence type="inferred from homology"/>
<dbReference type="GO" id="GO:0009252">
    <property type="term" value="P:peptidoglycan biosynthetic process"/>
    <property type="evidence" value="ECO:0007669"/>
    <property type="project" value="UniProtKB-UniRule"/>
</dbReference>
<dbReference type="EC" id="6.3.2.13" evidence="7"/>
<evidence type="ECO:0000256" key="2">
    <source>
        <dbReference type="ARBA" id="ARBA00022618"/>
    </source>
</evidence>
<keyword evidence="5 7" id="KW-0131">Cell cycle</keyword>
<comment type="similarity">
    <text evidence="1 7">Belongs to the MurCDEF family. MurE subfamily.</text>
</comment>
<feature type="binding site" evidence="7">
    <location>
        <position position="489"/>
    </location>
    <ligand>
        <name>meso-2,6-diaminopimelate</name>
        <dbReference type="ChEBI" id="CHEBI:57791"/>
    </ligand>
</feature>
<dbReference type="GO" id="GO:0071555">
    <property type="term" value="P:cell wall organization"/>
    <property type="evidence" value="ECO:0007669"/>
    <property type="project" value="UniProtKB-KW"/>
</dbReference>
<keyword evidence="7" id="KW-0963">Cytoplasm</keyword>
<dbReference type="SUPFAM" id="SSF53623">
    <property type="entry name" value="MurD-like peptide ligases, catalytic domain"/>
    <property type="match status" value="1"/>
</dbReference>
<feature type="binding site" evidence="7">
    <location>
        <position position="161"/>
    </location>
    <ligand>
        <name>UDP-N-acetyl-alpha-D-muramoyl-L-alanyl-D-glutamate</name>
        <dbReference type="ChEBI" id="CHEBI:83900"/>
    </ligand>
</feature>
<evidence type="ECO:0000256" key="8">
    <source>
        <dbReference type="RuleBase" id="RU004135"/>
    </source>
</evidence>